<dbReference type="EMBL" id="KB908912">
    <property type="protein sequence ID" value="EOB15392.1"/>
    <property type="molecule type" value="Genomic_DNA"/>
</dbReference>
<gene>
    <name evidence="1" type="ORF">NBO_4g0020</name>
</gene>
<reference evidence="1 2" key="1">
    <citation type="journal article" date="2013" name="BMC Genomics">
        <title>Comparative genomics of parasitic silkworm microsporidia reveal an association between genome expansion and host adaptation.</title>
        <authorList>
            <person name="Pan G."/>
            <person name="Xu J."/>
            <person name="Li T."/>
            <person name="Xia Q."/>
            <person name="Liu S.L."/>
            <person name="Zhang G."/>
            <person name="Li S."/>
            <person name="Li C."/>
            <person name="Liu H."/>
            <person name="Yang L."/>
            <person name="Liu T."/>
            <person name="Zhang X."/>
            <person name="Wu Z."/>
            <person name="Fan W."/>
            <person name="Dang X."/>
            <person name="Xiang H."/>
            <person name="Tao M."/>
            <person name="Li Y."/>
            <person name="Hu J."/>
            <person name="Li Z."/>
            <person name="Lin L."/>
            <person name="Luo J."/>
            <person name="Geng L."/>
            <person name="Wang L."/>
            <person name="Long M."/>
            <person name="Wan Y."/>
            <person name="He N."/>
            <person name="Zhang Z."/>
            <person name="Lu C."/>
            <person name="Keeling P.J."/>
            <person name="Wang J."/>
            <person name="Xiang Z."/>
            <person name="Zhou Z."/>
        </authorList>
    </citation>
    <scope>NUCLEOTIDE SEQUENCE [LARGE SCALE GENOMIC DNA]</scope>
    <source>
        <strain evidence="2">CQ1 / CVCC 102059</strain>
    </source>
</reference>
<organism evidence="1 2">
    <name type="scientific">Nosema bombycis (strain CQ1 / CVCC 102059)</name>
    <name type="common">Microsporidian parasite</name>
    <name type="synonym">Pebrine of silkworm</name>
    <dbReference type="NCBI Taxonomy" id="578461"/>
    <lineage>
        <taxon>Eukaryota</taxon>
        <taxon>Fungi</taxon>
        <taxon>Fungi incertae sedis</taxon>
        <taxon>Microsporidia</taxon>
        <taxon>Nosematidae</taxon>
        <taxon>Nosema</taxon>
    </lineage>
</organism>
<proteinExistence type="predicted"/>
<dbReference type="Proteomes" id="UP000016927">
    <property type="component" value="Unassembled WGS sequence"/>
</dbReference>
<dbReference type="HOGENOM" id="CLU_1337857_0_0_1"/>
<protein>
    <submittedName>
        <fullName evidence="1">Uncharacterized protein</fullName>
    </submittedName>
</protein>
<evidence type="ECO:0000313" key="2">
    <source>
        <dbReference type="Proteomes" id="UP000016927"/>
    </source>
</evidence>
<accession>R0KYZ1</accession>
<name>R0KYZ1_NOSB1</name>
<sequence length="205" mass="23659">MVVDFLTSGVTAVNNKKMAVNDDKETRLNDHKNKDLKGNFVFYNQKPFKKRPLEKSVNEIFIDKHSIKRPMIEMQCKDINKDNKTILVKENNMVPKSIDSPTKLKTQINIKKFSQDDSPEIDMNSVVDIETGEGFISTFPSTFSSSYECDQDEEEKEDSNGISHLFIEETCGLTDIQFFVKETMLDLALIIIDDLEKRKTRYSKK</sequence>
<dbReference type="VEuPathDB" id="MicrosporidiaDB:NBO_4g0020"/>
<dbReference type="AlphaFoldDB" id="R0KYZ1"/>
<evidence type="ECO:0000313" key="1">
    <source>
        <dbReference type="EMBL" id="EOB15392.1"/>
    </source>
</evidence>
<keyword evidence="2" id="KW-1185">Reference proteome</keyword>